<dbReference type="Gene3D" id="2.170.260.10">
    <property type="entry name" value="paz domain"/>
    <property type="match status" value="1"/>
</dbReference>
<dbReference type="InterPro" id="IPR014811">
    <property type="entry name" value="ArgoL1"/>
</dbReference>
<evidence type="ECO:0000313" key="4">
    <source>
        <dbReference type="EMBL" id="KRX37366.1"/>
    </source>
</evidence>
<feature type="domain" description="PAZ" evidence="2">
    <location>
        <begin position="214"/>
        <end position="306"/>
    </location>
</feature>
<dbReference type="PANTHER" id="PTHR22891">
    <property type="entry name" value="EUKARYOTIC TRANSLATION INITIATION FACTOR 2C"/>
    <property type="match status" value="1"/>
</dbReference>
<dbReference type="InterPro" id="IPR032473">
    <property type="entry name" value="Argonaute_Mid_dom"/>
</dbReference>
<dbReference type="SMART" id="SM01163">
    <property type="entry name" value="DUF1785"/>
    <property type="match status" value="1"/>
</dbReference>
<comment type="caution">
    <text evidence="4">The sequence shown here is derived from an EMBL/GenBank/DDBJ whole genome shotgun (WGS) entry which is preliminary data.</text>
</comment>
<dbReference type="SUPFAM" id="SSF101690">
    <property type="entry name" value="PAZ domain"/>
    <property type="match status" value="1"/>
</dbReference>
<dbReference type="InterPro" id="IPR036085">
    <property type="entry name" value="PAZ_dom_sf"/>
</dbReference>
<comment type="similarity">
    <text evidence="1">Belongs to the argonaute family.</text>
</comment>
<evidence type="ECO:0000256" key="1">
    <source>
        <dbReference type="RuleBase" id="RU361178"/>
    </source>
</evidence>
<accession>A0A0V0TEK1</accession>
<dbReference type="InterPro" id="IPR003165">
    <property type="entry name" value="Piwi"/>
</dbReference>
<dbReference type="Pfam" id="PF02170">
    <property type="entry name" value="PAZ"/>
    <property type="match status" value="1"/>
</dbReference>
<dbReference type="Pfam" id="PF08699">
    <property type="entry name" value="ArgoL1"/>
    <property type="match status" value="1"/>
</dbReference>
<evidence type="ECO:0000259" key="3">
    <source>
        <dbReference type="PROSITE" id="PS50822"/>
    </source>
</evidence>
<evidence type="ECO:0000259" key="2">
    <source>
        <dbReference type="PROSITE" id="PS50821"/>
    </source>
</evidence>
<proteinExistence type="inferred from homology"/>
<dbReference type="InterPro" id="IPR032472">
    <property type="entry name" value="ArgoL2"/>
</dbReference>
<dbReference type="Gene3D" id="3.30.420.10">
    <property type="entry name" value="Ribonuclease H-like superfamily/Ribonuclease H"/>
    <property type="match status" value="1"/>
</dbReference>
<keyword evidence="5" id="KW-1185">Reference proteome</keyword>
<gene>
    <name evidence="4" type="primary">tag-76</name>
    <name evidence="4" type="ORF">T05_10801</name>
</gene>
<dbReference type="Gene3D" id="3.40.50.2300">
    <property type="match status" value="1"/>
</dbReference>
<dbReference type="Pfam" id="PF02171">
    <property type="entry name" value="Piwi"/>
    <property type="match status" value="1"/>
</dbReference>
<dbReference type="EMBL" id="JYDJ01000313">
    <property type="protein sequence ID" value="KRX37366.1"/>
    <property type="molecule type" value="Genomic_DNA"/>
</dbReference>
<dbReference type="AlphaFoldDB" id="A0A0V0TEK1"/>
<feature type="domain" description="Piwi" evidence="3">
    <location>
        <begin position="580"/>
        <end position="774"/>
    </location>
</feature>
<dbReference type="InterPro" id="IPR012337">
    <property type="entry name" value="RNaseH-like_sf"/>
</dbReference>
<dbReference type="OrthoDB" id="5971213at2759"/>
<dbReference type="SUPFAM" id="SSF53098">
    <property type="entry name" value="Ribonuclease H-like"/>
    <property type="match status" value="1"/>
</dbReference>
<dbReference type="Pfam" id="PF16488">
    <property type="entry name" value="ArgoL2"/>
    <property type="match status" value="2"/>
</dbReference>
<dbReference type="Pfam" id="PF16487">
    <property type="entry name" value="ArgoMid"/>
    <property type="match status" value="1"/>
</dbReference>
<evidence type="ECO:0000313" key="5">
    <source>
        <dbReference type="Proteomes" id="UP000055048"/>
    </source>
</evidence>
<protein>
    <recommendedName>
        <fullName evidence="6">Protein argonaute-2</fullName>
    </recommendedName>
</protein>
<evidence type="ECO:0008006" key="6">
    <source>
        <dbReference type="Google" id="ProtNLM"/>
    </source>
</evidence>
<organism evidence="4 5">
    <name type="scientific">Trichinella murrelli</name>
    <dbReference type="NCBI Taxonomy" id="144512"/>
    <lineage>
        <taxon>Eukaryota</taxon>
        <taxon>Metazoa</taxon>
        <taxon>Ecdysozoa</taxon>
        <taxon>Nematoda</taxon>
        <taxon>Enoplea</taxon>
        <taxon>Dorylaimia</taxon>
        <taxon>Trichinellida</taxon>
        <taxon>Trichinellidae</taxon>
        <taxon>Trichinella</taxon>
    </lineage>
</organism>
<dbReference type="STRING" id="144512.A0A0V0TEK1"/>
<dbReference type="InterPro" id="IPR003100">
    <property type="entry name" value="PAZ_dom"/>
</dbReference>
<sequence length="774" mass="86991">MVFRISGMFRLGMTGNNLESPVSGISHVRHTVPSCRTILPHWLHRLFIQRLPSGASCGHVSFSIHSRTCMHSASAFCQRSTRLAESNAIAATWTSEESSPDPHCLQARRDNASAFWCFFSGRWTTSKSKSFKAVRNSFYCIPHGTGADMKYGIELWRGLFISARVIDGFRPAINIHVSHSCFYKRQSLINLFCDILNGDEREVKFHPNQLRLNTRLQPEQLSLLIPELKGVSIHTTHRNQDRIYRIKEILSTAVSMKFKRDGNEVSVAEYFHDVYGPLKYPNLPLVQVGSKSKAIYVPVELCQVANCQRYNKKLKACQTTSIIRFASTDAPTRNLKCIDMVKKSNFNSDPFLKSFGVQIKAEPMIVDGRVLPPPRLEYGKGNGGRQIILTPKDGAWNFLNLLLVNHLDLYNKKLKACQTTSIIRFASTDAPTRNLKCIDMVKKSNFNSDPFLKSFGVQIKAEPMIVDGRVLPPPRLEYGKGNGGRQIILTPKDGAWNSNEFKFFESASCESFAFVSFLPPHNASMLQEFCLQIVRTCRSTGIVMPDRPKYYEQAHKNDSVEMVFKRIADKCDRDGIKCDLVFVALFSSEQYAQVKSCGDITFGLVTQCILPRTISDVAVKKSYSTMLNIAMKINMKIGGINTKLQEDEVLDNYLYKNNALVIGVDVVHPSAVETHLPSIASVVGNVDGSVTKFHASVKIQPAKQELITGFIEQFSDRLLEYVDVNGTAPKNIIVYRDGVSEGQFMQVLEEELPALRRACKSFASNYRPLKLSVD</sequence>
<dbReference type="InterPro" id="IPR036397">
    <property type="entry name" value="RNaseH_sf"/>
</dbReference>
<dbReference type="PROSITE" id="PS50821">
    <property type="entry name" value="PAZ"/>
    <property type="match status" value="1"/>
</dbReference>
<dbReference type="SMART" id="SM00950">
    <property type="entry name" value="Piwi"/>
    <property type="match status" value="1"/>
</dbReference>
<dbReference type="Proteomes" id="UP000055048">
    <property type="component" value="Unassembled WGS sequence"/>
</dbReference>
<name>A0A0V0TEK1_9BILA</name>
<dbReference type="PROSITE" id="PS50822">
    <property type="entry name" value="PIWI"/>
    <property type="match status" value="1"/>
</dbReference>
<reference evidence="4 5" key="1">
    <citation type="submission" date="2015-01" db="EMBL/GenBank/DDBJ databases">
        <title>Evolution of Trichinella species and genotypes.</title>
        <authorList>
            <person name="Korhonen P.K."/>
            <person name="Edoardo P."/>
            <person name="Giuseppe L.R."/>
            <person name="Gasser R.B."/>
        </authorList>
    </citation>
    <scope>NUCLEOTIDE SEQUENCE [LARGE SCALE GENOMIC DNA]</scope>
    <source>
        <strain evidence="4">ISS417</strain>
    </source>
</reference>
<dbReference type="CDD" id="cd02846">
    <property type="entry name" value="PAZ_argonaute_like"/>
    <property type="match status" value="1"/>
</dbReference>
<dbReference type="SMART" id="SM00949">
    <property type="entry name" value="PAZ"/>
    <property type="match status" value="1"/>
</dbReference>
<dbReference type="GO" id="GO:0003723">
    <property type="term" value="F:RNA binding"/>
    <property type="evidence" value="ECO:0007669"/>
    <property type="project" value="InterPro"/>
</dbReference>